<feature type="region of interest" description="Disordered" evidence="3">
    <location>
        <begin position="132"/>
        <end position="166"/>
    </location>
</feature>
<dbReference type="EMBL" id="JAKKPZ010000006">
    <property type="protein sequence ID" value="KAI1720016.1"/>
    <property type="molecule type" value="Genomic_DNA"/>
</dbReference>
<evidence type="ECO:0000256" key="2">
    <source>
        <dbReference type="SAM" id="Coils"/>
    </source>
</evidence>
<dbReference type="InterPro" id="IPR025066">
    <property type="entry name" value="CCDC174-like"/>
</dbReference>
<organism evidence="4 5">
    <name type="scientific">Ditylenchus destructor</name>
    <dbReference type="NCBI Taxonomy" id="166010"/>
    <lineage>
        <taxon>Eukaryota</taxon>
        <taxon>Metazoa</taxon>
        <taxon>Ecdysozoa</taxon>
        <taxon>Nematoda</taxon>
        <taxon>Chromadorea</taxon>
        <taxon>Rhabditida</taxon>
        <taxon>Tylenchina</taxon>
        <taxon>Tylenchomorpha</taxon>
        <taxon>Sphaerularioidea</taxon>
        <taxon>Anguinidae</taxon>
        <taxon>Anguininae</taxon>
        <taxon>Ditylenchus</taxon>
    </lineage>
</organism>
<keyword evidence="5" id="KW-1185">Reference proteome</keyword>
<evidence type="ECO:0000313" key="5">
    <source>
        <dbReference type="Proteomes" id="UP001201812"/>
    </source>
</evidence>
<gene>
    <name evidence="4" type="ORF">DdX_05385</name>
</gene>
<feature type="coiled-coil region" evidence="2">
    <location>
        <begin position="191"/>
        <end position="221"/>
    </location>
</feature>
<dbReference type="PANTHER" id="PTHR15885">
    <property type="entry name" value="COILED-COIL DOMAIN-CONTAINING PROTEIN 174"/>
    <property type="match status" value="1"/>
</dbReference>
<feature type="region of interest" description="Disordered" evidence="3">
    <location>
        <begin position="237"/>
        <end position="291"/>
    </location>
</feature>
<accession>A0AAD4NCL2</accession>
<evidence type="ECO:0000256" key="3">
    <source>
        <dbReference type="SAM" id="MobiDB-lite"/>
    </source>
</evidence>
<proteinExistence type="predicted"/>
<protein>
    <submittedName>
        <fullName evidence="4">Coiled-coil domain-containing protein</fullName>
    </submittedName>
</protein>
<feature type="compositionally biased region" description="Basic and acidic residues" evidence="3">
    <location>
        <begin position="306"/>
        <end position="316"/>
    </location>
</feature>
<dbReference type="Proteomes" id="UP001201812">
    <property type="component" value="Unassembled WGS sequence"/>
</dbReference>
<sequence length="325" mass="37898">MDAEAGPSKPVLHTHDISSLLDLRTEFLHRKKAAVAQNAAASPLVNKSKNNILAVTKQETKAKDEQREARQARIRLNGEQLRKEEAERIRRQKILEEKASIYEKMTTGKSQLVYDDGSTAEFLVNFEQKKREIENRETEKSGSANIRDDERDKSIKEPLQPANPLVVHYDPTEDRGRMFGASHVPLPFMDEEKRQEKIEELKQLTEETNRNRAKRKKAIDEMKVKEREAINRLRFRKGLPPLEFSDEEEDKEENEPSADTVNLDEIPLPVESTLESTEEVPPEKKKKYGVREWDRGKVGYTRWITKQREERDEEFRPPNSYYSNK</sequence>
<dbReference type="PANTHER" id="PTHR15885:SF1">
    <property type="entry name" value="COILED-COIL DOMAIN-CONTAINING PROTEIN 174"/>
    <property type="match status" value="1"/>
</dbReference>
<feature type="compositionally biased region" description="Acidic residues" evidence="3">
    <location>
        <begin position="244"/>
        <end position="256"/>
    </location>
</feature>
<keyword evidence="1 2" id="KW-0175">Coiled coil</keyword>
<comment type="caution">
    <text evidence="4">The sequence shown here is derived from an EMBL/GenBank/DDBJ whole genome shotgun (WGS) entry which is preliminary data.</text>
</comment>
<feature type="region of interest" description="Disordered" evidence="3">
    <location>
        <begin position="306"/>
        <end position="325"/>
    </location>
</feature>
<evidence type="ECO:0000256" key="1">
    <source>
        <dbReference type="ARBA" id="ARBA00023054"/>
    </source>
</evidence>
<dbReference type="AlphaFoldDB" id="A0AAD4NCL2"/>
<reference evidence="4" key="1">
    <citation type="submission" date="2022-01" db="EMBL/GenBank/DDBJ databases">
        <title>Genome Sequence Resource for Two Populations of Ditylenchus destructor, the Migratory Endoparasitic Phytonematode.</title>
        <authorList>
            <person name="Zhang H."/>
            <person name="Lin R."/>
            <person name="Xie B."/>
        </authorList>
    </citation>
    <scope>NUCLEOTIDE SEQUENCE</scope>
    <source>
        <strain evidence="4">BazhouSP</strain>
    </source>
</reference>
<feature type="compositionally biased region" description="Basic and acidic residues" evidence="3">
    <location>
        <begin position="132"/>
        <end position="156"/>
    </location>
</feature>
<name>A0AAD4NCL2_9BILA</name>
<evidence type="ECO:0000313" key="4">
    <source>
        <dbReference type="EMBL" id="KAI1720016.1"/>
    </source>
</evidence>
<feature type="coiled-coil region" evidence="2">
    <location>
        <begin position="55"/>
        <end position="89"/>
    </location>
</feature>
<dbReference type="GO" id="GO:0005634">
    <property type="term" value="C:nucleus"/>
    <property type="evidence" value="ECO:0007669"/>
    <property type="project" value="TreeGrafter"/>
</dbReference>